<sequence>MANSPNNPVDSNHPTKDPFSSAGESKTGGSRTLFGVVAAPFAAVGGLIDQISRKLTRATEDEEPTPTTTPTTKD</sequence>
<protein>
    <submittedName>
        <fullName evidence="2">Uncharacterized protein</fullName>
    </submittedName>
</protein>
<feature type="compositionally biased region" description="Low complexity" evidence="1">
    <location>
        <begin position="65"/>
        <end position="74"/>
    </location>
</feature>
<gene>
    <name evidence="2" type="primary">PARPA_13209.1 scaffold 46252</name>
</gene>
<evidence type="ECO:0000313" key="2">
    <source>
        <dbReference type="EMBL" id="CEP18900.1"/>
    </source>
</evidence>
<evidence type="ECO:0000256" key="1">
    <source>
        <dbReference type="SAM" id="MobiDB-lite"/>
    </source>
</evidence>
<dbReference type="AlphaFoldDB" id="A0A0B7NTS6"/>
<feature type="region of interest" description="Disordered" evidence="1">
    <location>
        <begin position="53"/>
        <end position="74"/>
    </location>
</feature>
<keyword evidence="3" id="KW-1185">Reference proteome</keyword>
<proteinExistence type="predicted"/>
<reference evidence="2 3" key="1">
    <citation type="submission" date="2014-09" db="EMBL/GenBank/DDBJ databases">
        <authorList>
            <person name="Ellenberger Sabrina"/>
        </authorList>
    </citation>
    <scope>NUCLEOTIDE SEQUENCE [LARGE SCALE GENOMIC DNA]</scope>
    <source>
        <strain evidence="2 3">CBS 412.66</strain>
    </source>
</reference>
<feature type="compositionally biased region" description="Polar residues" evidence="1">
    <location>
        <begin position="1"/>
        <end position="12"/>
    </location>
</feature>
<organism evidence="2 3">
    <name type="scientific">Parasitella parasitica</name>
    <dbReference type="NCBI Taxonomy" id="35722"/>
    <lineage>
        <taxon>Eukaryota</taxon>
        <taxon>Fungi</taxon>
        <taxon>Fungi incertae sedis</taxon>
        <taxon>Mucoromycota</taxon>
        <taxon>Mucoromycotina</taxon>
        <taxon>Mucoromycetes</taxon>
        <taxon>Mucorales</taxon>
        <taxon>Mucorineae</taxon>
        <taxon>Mucoraceae</taxon>
        <taxon>Parasitella</taxon>
    </lineage>
</organism>
<name>A0A0B7NTS6_9FUNG</name>
<dbReference type="EMBL" id="LN733964">
    <property type="protein sequence ID" value="CEP18900.1"/>
    <property type="molecule type" value="Genomic_DNA"/>
</dbReference>
<feature type="region of interest" description="Disordered" evidence="1">
    <location>
        <begin position="1"/>
        <end position="30"/>
    </location>
</feature>
<dbReference type="Proteomes" id="UP000054107">
    <property type="component" value="Unassembled WGS sequence"/>
</dbReference>
<accession>A0A0B7NTS6</accession>
<evidence type="ECO:0000313" key="3">
    <source>
        <dbReference type="Proteomes" id="UP000054107"/>
    </source>
</evidence>
<dbReference type="OrthoDB" id="2251104at2759"/>